<dbReference type="Proteomes" id="UP001415857">
    <property type="component" value="Unassembled WGS sequence"/>
</dbReference>
<keyword evidence="2" id="KW-1185">Reference proteome</keyword>
<organism evidence="1 2">
    <name type="scientific">Liquidambar formosana</name>
    <name type="common">Formosan gum</name>
    <dbReference type="NCBI Taxonomy" id="63359"/>
    <lineage>
        <taxon>Eukaryota</taxon>
        <taxon>Viridiplantae</taxon>
        <taxon>Streptophyta</taxon>
        <taxon>Embryophyta</taxon>
        <taxon>Tracheophyta</taxon>
        <taxon>Spermatophyta</taxon>
        <taxon>Magnoliopsida</taxon>
        <taxon>eudicotyledons</taxon>
        <taxon>Gunneridae</taxon>
        <taxon>Pentapetalae</taxon>
        <taxon>Saxifragales</taxon>
        <taxon>Altingiaceae</taxon>
        <taxon>Liquidambar</taxon>
    </lineage>
</organism>
<name>A0AAP0WU46_LIQFO</name>
<reference evidence="1 2" key="1">
    <citation type="journal article" date="2024" name="Plant J.">
        <title>Genome sequences and population genomics reveal climatic adaptation and genomic divergence between two closely related sweetgum species.</title>
        <authorList>
            <person name="Xu W.Q."/>
            <person name="Ren C.Q."/>
            <person name="Zhang X.Y."/>
            <person name="Comes H.P."/>
            <person name="Liu X.H."/>
            <person name="Li Y.G."/>
            <person name="Kettle C.J."/>
            <person name="Jalonen R."/>
            <person name="Gaisberger H."/>
            <person name="Ma Y.Z."/>
            <person name="Qiu Y.X."/>
        </authorList>
    </citation>
    <scope>NUCLEOTIDE SEQUENCE [LARGE SCALE GENOMIC DNA]</scope>
    <source>
        <strain evidence="1">Hangzhou</strain>
    </source>
</reference>
<proteinExistence type="predicted"/>
<dbReference type="EMBL" id="JBBPBK010000010">
    <property type="protein sequence ID" value="KAK9276820.1"/>
    <property type="molecule type" value="Genomic_DNA"/>
</dbReference>
<evidence type="ECO:0000313" key="2">
    <source>
        <dbReference type="Proteomes" id="UP001415857"/>
    </source>
</evidence>
<dbReference type="AlphaFoldDB" id="A0AAP0WU46"/>
<accession>A0AAP0WU46</accession>
<evidence type="ECO:0000313" key="1">
    <source>
        <dbReference type="EMBL" id="KAK9276820.1"/>
    </source>
</evidence>
<comment type="caution">
    <text evidence="1">The sequence shown here is derived from an EMBL/GenBank/DDBJ whole genome shotgun (WGS) entry which is preliminary data.</text>
</comment>
<gene>
    <name evidence="1" type="ORF">L1049_006356</name>
</gene>
<sequence length="87" mass="9615">MGGFLAQSNDEAQLIKPEICGVQTRSAKDDAYYRIGLTLATRPSSSLSNPILRCELGTQEILRVLFCSGRNQDIEALLHAKLQTQIH</sequence>
<protein>
    <submittedName>
        <fullName evidence="1">Uncharacterized protein</fullName>
    </submittedName>
</protein>